<protein>
    <recommendedName>
        <fullName evidence="5">N-acetylglucosaminyldiphosphoundecaprenol N-acetyl-beta-D-mannosaminyltransferase</fullName>
        <ecNumber evidence="5">2.4.1.187</ecNumber>
    </recommendedName>
    <alternativeName>
        <fullName evidence="5">N-acetylmannosaminyltransferase</fullName>
    </alternativeName>
    <alternativeName>
        <fullName evidence="5">UDP-N-acetylmannosamine transferase</fullName>
    </alternativeName>
    <alternativeName>
        <fullName evidence="5">UDP-N-acetylmannosamine:N-acetylglucosaminyl pyrophosphorylundecaprenol N-acetylmannosaminyltransferase</fullName>
    </alternativeName>
</protein>
<dbReference type="InterPro" id="IPR034714">
    <property type="entry name" value="TagA_TarA"/>
</dbReference>
<organism evidence="6 7">
    <name type="scientific">Veillonella criceti</name>
    <dbReference type="NCBI Taxonomy" id="103891"/>
    <lineage>
        <taxon>Bacteria</taxon>
        <taxon>Bacillati</taxon>
        <taxon>Bacillota</taxon>
        <taxon>Negativicutes</taxon>
        <taxon>Veillonellales</taxon>
        <taxon>Veillonellaceae</taxon>
        <taxon>Veillonella</taxon>
    </lineage>
</organism>
<name>A0A380NJ53_9FIRM</name>
<evidence type="ECO:0000256" key="5">
    <source>
        <dbReference type="HAMAP-Rule" id="MF_02070"/>
    </source>
</evidence>
<dbReference type="HAMAP" id="MF_02070">
    <property type="entry name" value="TagA_TarA"/>
    <property type="match status" value="1"/>
</dbReference>
<dbReference type="InterPro" id="IPR004629">
    <property type="entry name" value="WecG_TagA_CpsF"/>
</dbReference>
<dbReference type="OrthoDB" id="9771846at2"/>
<dbReference type="EC" id="2.4.1.187" evidence="5"/>
<keyword evidence="3 5" id="KW-0777">Teichoic acid biosynthesis</keyword>
<sequence>MRNQLSILNVPVDVITMNEAIQRVQDLYSEPGLHTVVTVNAEMVMRARHDKELHDILKQADLAVPDGAGVLWAAEQLGQHIPERVAGCDLAVALLQKAAQHKTPVYFLGAGPGVAEQAVKNMEAKVGPLEVVGIHSGFFDDQEEKNIIQAIEAGQTKLVLVALGVPKQEKWITEKLSHLDGVVAIGVGGSFDVMAGTVKRAPEWMQRNRLEWLYRLLNQPQRLGRMMALPKFMWAVKQAKK</sequence>
<dbReference type="PANTHER" id="PTHR34136">
    <property type="match status" value="1"/>
</dbReference>
<dbReference type="EMBL" id="UHIO01000001">
    <property type="protein sequence ID" value="SUP41795.1"/>
    <property type="molecule type" value="Genomic_DNA"/>
</dbReference>
<dbReference type="RefSeq" id="WP_115309902.1">
    <property type="nucleotide sequence ID" value="NZ_UHIO01000001.1"/>
</dbReference>
<gene>
    <name evidence="6" type="primary">tagA</name>
    <name evidence="6" type="ORF">NCTC12020_00673</name>
</gene>
<dbReference type="GO" id="GO:0019350">
    <property type="term" value="P:teichoic acid biosynthetic process"/>
    <property type="evidence" value="ECO:0007669"/>
    <property type="project" value="UniProtKB-UniRule"/>
</dbReference>
<comment type="function">
    <text evidence="5">Catalyzes the conversion of GlcNAc-PP-undecaprenol into ManNAc-GlcNAc-PP-undecaprenol, the first committed lipid intermediate in the de novo synthesis of teichoic acid.</text>
</comment>
<keyword evidence="7" id="KW-1185">Reference proteome</keyword>
<evidence type="ECO:0000256" key="2">
    <source>
        <dbReference type="ARBA" id="ARBA00022679"/>
    </source>
</evidence>
<dbReference type="Proteomes" id="UP000255367">
    <property type="component" value="Unassembled WGS sequence"/>
</dbReference>
<evidence type="ECO:0000256" key="1">
    <source>
        <dbReference type="ARBA" id="ARBA00022676"/>
    </source>
</evidence>
<proteinExistence type="inferred from homology"/>
<accession>A0A380NJ53</accession>
<dbReference type="Pfam" id="PF03808">
    <property type="entry name" value="Glyco_tran_WecG"/>
    <property type="match status" value="1"/>
</dbReference>
<comment type="pathway">
    <text evidence="5">Cell wall biogenesis; teichoic acid biosynthesis.</text>
</comment>
<evidence type="ECO:0000313" key="6">
    <source>
        <dbReference type="EMBL" id="SUP41795.1"/>
    </source>
</evidence>
<comment type="catalytic activity">
    <reaction evidence="5">
        <text>UDP-N-acetyl-alpha-D-mannosamine + N-acetyl-alpha-D-glucosaminyl-di-trans,octa-cis-undecaprenyl diphosphate = N-acetyl-beta-D-mannosaminyl-(1-&gt;4)-N-acetyl-alpha-D-glucosaminyl di-trans,octa-cis-undecaprenyl diphosphate + UDP + H(+)</text>
        <dbReference type="Rhea" id="RHEA:16053"/>
        <dbReference type="ChEBI" id="CHEBI:15378"/>
        <dbReference type="ChEBI" id="CHEBI:58223"/>
        <dbReference type="ChEBI" id="CHEBI:62959"/>
        <dbReference type="ChEBI" id="CHEBI:68623"/>
        <dbReference type="ChEBI" id="CHEBI:132210"/>
        <dbReference type="EC" id="2.4.1.187"/>
    </reaction>
</comment>
<dbReference type="NCBIfam" id="TIGR00696">
    <property type="entry name" value="wecG_tagA_cpsF"/>
    <property type="match status" value="1"/>
</dbReference>
<comment type="similarity">
    <text evidence="5">Belongs to the glycosyltransferase 26 family. TagA/TarA subfamily.</text>
</comment>
<dbReference type="CDD" id="cd06533">
    <property type="entry name" value="Glyco_transf_WecG_TagA"/>
    <property type="match status" value="1"/>
</dbReference>
<reference evidence="6 7" key="1">
    <citation type="submission" date="2018-06" db="EMBL/GenBank/DDBJ databases">
        <authorList>
            <consortium name="Pathogen Informatics"/>
            <person name="Doyle S."/>
        </authorList>
    </citation>
    <scope>NUCLEOTIDE SEQUENCE [LARGE SCALE GENOMIC DNA]</scope>
    <source>
        <strain evidence="6 7">NCTC12020</strain>
    </source>
</reference>
<evidence type="ECO:0000313" key="7">
    <source>
        <dbReference type="Proteomes" id="UP000255367"/>
    </source>
</evidence>
<dbReference type="UniPathway" id="UPA00632"/>
<dbReference type="GO" id="GO:0071555">
    <property type="term" value="P:cell wall organization"/>
    <property type="evidence" value="ECO:0007669"/>
    <property type="project" value="UniProtKB-KW"/>
</dbReference>
<dbReference type="AlphaFoldDB" id="A0A380NJ53"/>
<evidence type="ECO:0000256" key="4">
    <source>
        <dbReference type="ARBA" id="ARBA00023316"/>
    </source>
</evidence>
<dbReference type="GO" id="GO:0047244">
    <property type="term" value="F:N-acetylglucosaminyldiphosphoundecaprenol N-acetyl-beta-D-mannosaminyltransferase activity"/>
    <property type="evidence" value="ECO:0007669"/>
    <property type="project" value="UniProtKB-UniRule"/>
</dbReference>
<keyword evidence="2 5" id="KW-0808">Transferase</keyword>
<keyword evidence="1 5" id="KW-0328">Glycosyltransferase</keyword>
<keyword evidence="4 5" id="KW-0961">Cell wall biogenesis/degradation</keyword>
<evidence type="ECO:0000256" key="3">
    <source>
        <dbReference type="ARBA" id="ARBA00022944"/>
    </source>
</evidence>
<dbReference type="PANTHER" id="PTHR34136:SF1">
    <property type="entry name" value="UDP-N-ACETYL-D-MANNOSAMINURONIC ACID TRANSFERASE"/>
    <property type="match status" value="1"/>
</dbReference>